<dbReference type="KEGG" id="dcm:NIES806_22750"/>
<protein>
    <recommendedName>
        <fullName evidence="3">DUF2281 domain-containing protein</fullName>
    </recommendedName>
</protein>
<organism evidence="1 2">
    <name type="scientific">Dolichospermum compactum NIES-806</name>
    <dbReference type="NCBI Taxonomy" id="1973481"/>
    <lineage>
        <taxon>Bacteria</taxon>
        <taxon>Bacillati</taxon>
        <taxon>Cyanobacteriota</taxon>
        <taxon>Cyanophyceae</taxon>
        <taxon>Nostocales</taxon>
        <taxon>Aphanizomenonaceae</taxon>
        <taxon>Dolichospermum</taxon>
        <taxon>Dolichospermum compactum</taxon>
    </lineage>
</organism>
<sequence length="75" mass="8812">MNTLELREQIQEYVEQLSPEKLLVAVDFLAYLATREDDATQELLEIVGFKENFDHARENVKQGKVITVDQLKRKY</sequence>
<gene>
    <name evidence="1" type="ORF">NIES806_22750</name>
</gene>
<evidence type="ECO:0000313" key="2">
    <source>
        <dbReference type="Proteomes" id="UP000218702"/>
    </source>
</evidence>
<proteinExistence type="predicted"/>
<evidence type="ECO:0008006" key="3">
    <source>
        <dbReference type="Google" id="ProtNLM"/>
    </source>
</evidence>
<dbReference type="OrthoDB" id="574553at2"/>
<dbReference type="Proteomes" id="UP000218702">
    <property type="component" value="Chromosome"/>
</dbReference>
<evidence type="ECO:0000313" key="1">
    <source>
        <dbReference type="EMBL" id="BAZ86068.1"/>
    </source>
</evidence>
<reference evidence="1 2" key="1">
    <citation type="submission" date="2017-06" db="EMBL/GenBank/DDBJ databases">
        <title>Genome sequencing of cyanobaciteial culture collection at National Institute for Environmental Studies (NIES).</title>
        <authorList>
            <person name="Hirose Y."/>
            <person name="Shimura Y."/>
            <person name="Fujisawa T."/>
            <person name="Nakamura Y."/>
            <person name="Kawachi M."/>
        </authorList>
    </citation>
    <scope>NUCLEOTIDE SEQUENCE [LARGE SCALE GENOMIC DNA]</scope>
    <source>
        <strain evidence="1 2">NIES-806</strain>
    </source>
</reference>
<dbReference type="EMBL" id="AP018316">
    <property type="protein sequence ID" value="BAZ86068.1"/>
    <property type="molecule type" value="Genomic_DNA"/>
</dbReference>
<accession>A0A1Z4V3L3</accession>
<dbReference type="AlphaFoldDB" id="A0A1Z4V3L3"/>
<name>A0A1Z4V3L3_9CYAN</name>
<dbReference type="RefSeq" id="WP_027403866.1">
    <property type="nucleotide sequence ID" value="NZ_AP018316.1"/>
</dbReference>
<keyword evidence="2" id="KW-1185">Reference proteome</keyword>